<dbReference type="Pfam" id="PF04652">
    <property type="entry name" value="Vta1"/>
    <property type="match status" value="1"/>
</dbReference>
<dbReference type="Pfam" id="PF14288">
    <property type="entry name" value="FKS1_dom1"/>
    <property type="match status" value="1"/>
</dbReference>
<keyword evidence="10 15" id="KW-0472">Membrane</keyword>
<feature type="transmembrane region" description="Helical" evidence="15">
    <location>
        <begin position="557"/>
        <end position="577"/>
    </location>
</feature>
<comment type="subcellular location">
    <subcellularLocation>
        <location evidence="1">Cell membrane</location>
        <topology evidence="1">Multi-pass membrane protein</topology>
    </subcellularLocation>
</comment>
<evidence type="ECO:0000313" key="18">
    <source>
        <dbReference type="Proteomes" id="UP000237105"/>
    </source>
</evidence>
<dbReference type="EMBL" id="JXTB01000271">
    <property type="protein sequence ID" value="PON48811.1"/>
    <property type="molecule type" value="Genomic_DNA"/>
</dbReference>
<evidence type="ECO:0000256" key="1">
    <source>
        <dbReference type="ARBA" id="ARBA00004651"/>
    </source>
</evidence>
<dbReference type="InterPro" id="IPR039431">
    <property type="entry name" value="Vta1/CALS_N"/>
</dbReference>
<reference evidence="18" key="1">
    <citation type="submission" date="2016-06" db="EMBL/GenBank/DDBJ databases">
        <title>Parallel loss of symbiosis genes in relatives of nitrogen-fixing non-legume Parasponia.</title>
        <authorList>
            <person name="Van Velzen R."/>
            <person name="Holmer R."/>
            <person name="Bu F."/>
            <person name="Rutten L."/>
            <person name="Van Zeijl A."/>
            <person name="Liu W."/>
            <person name="Santuari L."/>
            <person name="Cao Q."/>
            <person name="Sharma T."/>
            <person name="Shen D."/>
            <person name="Roswanjaya Y."/>
            <person name="Wardhani T."/>
            <person name="Kalhor M.S."/>
            <person name="Jansen J."/>
            <person name="Van den Hoogen J."/>
            <person name="Gungor B."/>
            <person name="Hartog M."/>
            <person name="Hontelez J."/>
            <person name="Verver J."/>
            <person name="Yang W.-C."/>
            <person name="Schijlen E."/>
            <person name="Repin R."/>
            <person name="Schilthuizen M."/>
            <person name="Schranz E."/>
            <person name="Heidstra R."/>
            <person name="Miyata K."/>
            <person name="Fedorova E."/>
            <person name="Kohlen W."/>
            <person name="Bisseling T."/>
            <person name="Smit S."/>
            <person name="Geurts R."/>
        </authorList>
    </citation>
    <scope>NUCLEOTIDE SEQUENCE [LARGE SCALE GENOMIC DNA]</scope>
    <source>
        <strain evidence="18">cv. WU1-14</strain>
    </source>
</reference>
<dbReference type="Gene3D" id="1.25.40.270">
    <property type="entry name" value="Vacuolar protein sorting-associated protein vta1"/>
    <property type="match status" value="1"/>
</dbReference>
<name>A0A2P5BJ49_PARAD</name>
<evidence type="ECO:0000256" key="11">
    <source>
        <dbReference type="ARBA" id="ARBA00023316"/>
    </source>
</evidence>
<dbReference type="SMART" id="SM01205">
    <property type="entry name" value="FKS1_dom1"/>
    <property type="match status" value="1"/>
</dbReference>
<dbReference type="EC" id="2.4.1.34" evidence="3"/>
<evidence type="ECO:0000256" key="9">
    <source>
        <dbReference type="ARBA" id="ARBA00022989"/>
    </source>
</evidence>
<evidence type="ECO:0000256" key="14">
    <source>
        <dbReference type="SAM" id="MobiDB-lite"/>
    </source>
</evidence>
<keyword evidence="18" id="KW-1185">Reference proteome</keyword>
<dbReference type="PANTHER" id="PTHR12741:SF48">
    <property type="entry name" value="1,3-BETA-GLUCAN SYNTHASE COMPONENT FKS1-RELATED"/>
    <property type="match status" value="1"/>
</dbReference>
<dbReference type="AlphaFoldDB" id="A0A2P5BJ49"/>
<keyword evidence="6" id="KW-0808">Transferase</keyword>
<dbReference type="GO" id="GO:0008360">
    <property type="term" value="P:regulation of cell shape"/>
    <property type="evidence" value="ECO:0007669"/>
    <property type="project" value="UniProtKB-KW"/>
</dbReference>
<keyword evidence="11" id="KW-0961">Cell wall biogenesis/degradation</keyword>
<keyword evidence="9 15" id="KW-1133">Transmembrane helix</keyword>
<dbReference type="GO" id="GO:0003843">
    <property type="term" value="F:1,3-beta-D-glucan synthase activity"/>
    <property type="evidence" value="ECO:0007669"/>
    <property type="project" value="UniProtKB-EC"/>
</dbReference>
<evidence type="ECO:0000256" key="13">
    <source>
        <dbReference type="ARBA" id="ARBA00047777"/>
    </source>
</evidence>
<dbReference type="Proteomes" id="UP000237105">
    <property type="component" value="Unassembled WGS sequence"/>
</dbReference>
<dbReference type="PANTHER" id="PTHR12741">
    <property type="entry name" value="LYST-INTERACTING PROTEIN LIP5 DOPAMINE RESPONSIVE PROTEIN DRG-1"/>
    <property type="match status" value="1"/>
</dbReference>
<feature type="region of interest" description="Disordered" evidence="14">
    <location>
        <begin position="1"/>
        <end position="22"/>
    </location>
</feature>
<evidence type="ECO:0000256" key="12">
    <source>
        <dbReference type="ARBA" id="ARBA00032165"/>
    </source>
</evidence>
<dbReference type="InterPro" id="IPR026899">
    <property type="entry name" value="FKS1-like_dom1"/>
</dbReference>
<evidence type="ECO:0000256" key="15">
    <source>
        <dbReference type="SAM" id="Phobius"/>
    </source>
</evidence>
<feature type="domain" description="1,3-beta-glucan synthase component FKS1-like" evidence="16">
    <location>
        <begin position="319"/>
        <end position="435"/>
    </location>
</feature>
<comment type="similarity">
    <text evidence="2">Belongs to the glycosyltransferase 48 family.</text>
</comment>
<evidence type="ECO:0000256" key="10">
    <source>
        <dbReference type="ARBA" id="ARBA00023136"/>
    </source>
</evidence>
<keyword evidence="5" id="KW-0328">Glycosyltransferase</keyword>
<gene>
    <name evidence="17" type="ORF">PanWU01x14_235140</name>
</gene>
<evidence type="ECO:0000256" key="8">
    <source>
        <dbReference type="ARBA" id="ARBA00022960"/>
    </source>
</evidence>
<evidence type="ECO:0000313" key="17">
    <source>
        <dbReference type="EMBL" id="PON48811.1"/>
    </source>
</evidence>
<proteinExistence type="inferred from homology"/>
<dbReference type="InterPro" id="IPR023175">
    <property type="entry name" value="Vta1/CALS_N_sf"/>
</dbReference>
<evidence type="ECO:0000256" key="2">
    <source>
        <dbReference type="ARBA" id="ARBA00009040"/>
    </source>
</evidence>
<evidence type="ECO:0000256" key="7">
    <source>
        <dbReference type="ARBA" id="ARBA00022692"/>
    </source>
</evidence>
<keyword evidence="7 15" id="KW-0812">Transmembrane</keyword>
<feature type="transmembrane region" description="Helical" evidence="15">
    <location>
        <begin position="486"/>
        <end position="503"/>
    </location>
</feature>
<protein>
    <recommendedName>
        <fullName evidence="12">1,3-beta-glucan synthase</fullName>
        <ecNumber evidence="3">2.4.1.34</ecNumber>
    </recommendedName>
    <alternativeName>
        <fullName evidence="12">1,3-beta-glucan synthase</fullName>
    </alternativeName>
</protein>
<organism evidence="17 18">
    <name type="scientific">Parasponia andersonii</name>
    <name type="common">Sponia andersonii</name>
    <dbReference type="NCBI Taxonomy" id="3476"/>
    <lineage>
        <taxon>Eukaryota</taxon>
        <taxon>Viridiplantae</taxon>
        <taxon>Streptophyta</taxon>
        <taxon>Embryophyta</taxon>
        <taxon>Tracheophyta</taxon>
        <taxon>Spermatophyta</taxon>
        <taxon>Magnoliopsida</taxon>
        <taxon>eudicotyledons</taxon>
        <taxon>Gunneridae</taxon>
        <taxon>Pentapetalae</taxon>
        <taxon>rosids</taxon>
        <taxon>fabids</taxon>
        <taxon>Rosales</taxon>
        <taxon>Cannabaceae</taxon>
        <taxon>Parasponia</taxon>
    </lineage>
</organism>
<dbReference type="OrthoDB" id="1880850at2759"/>
<evidence type="ECO:0000256" key="6">
    <source>
        <dbReference type="ARBA" id="ARBA00022679"/>
    </source>
</evidence>
<evidence type="ECO:0000259" key="16">
    <source>
        <dbReference type="SMART" id="SM01205"/>
    </source>
</evidence>
<evidence type="ECO:0000256" key="3">
    <source>
        <dbReference type="ARBA" id="ARBA00012589"/>
    </source>
</evidence>
<evidence type="ECO:0000256" key="4">
    <source>
        <dbReference type="ARBA" id="ARBA00022475"/>
    </source>
</evidence>
<dbReference type="GO" id="GO:0005886">
    <property type="term" value="C:plasma membrane"/>
    <property type="evidence" value="ECO:0007669"/>
    <property type="project" value="UniProtKB-SubCell"/>
</dbReference>
<keyword evidence="4" id="KW-1003">Cell membrane</keyword>
<sequence>MSSSRERPDQPPPPQRRIQRTQTAGNLGESIFNSEVVPSSLVEIAPILRVANEVESSNPRVAYLCRFYAFEKAHRLDPTSSGRGVRQFKTALLQRLERENDPTLMGRVKKSDAREMQSFYQHYYKKYIQALQNTADKADRAQLTKAYQTANVLFEVLKAVNMTQAMEVDREILEAQDKVAEKTQILVPYNILPLDPDSANQAIMRYPEIQAAVVALRNTRGLPWPKEYNKKKDEDILDWLQAMFGFQKDNVANQREHLILLLANVHIRQFPKPDQQPKLDDRALTEVMKKLFKNYKKWCKYLGRKSSLWLPTIQQEVQQRKLLYMGLYLLIWGEAANLRFMPECLCYIYHHMAFELYGMLAGNVSPMTGENVKPAYGGEDEDFLKKVVTPIYNVIAKEAERSKRGRSKHSQWRNYDDLNEYFWSVDCFRLGWPMRADADFFCSPHEQVSYDRTGDHKPTSRDRWVGKVNFVEIRSFWHVFRSFDRMWSFFILCLQAMIIIAWNGSGDPSSIFSGDVFKKVLSVFITAAILKLGQSLLDVILSWKAQWSMSFHVKLRYILKVVSAAAWVVILPVTYAYTWENPPGFAQTIKSWFGNNSKSPSLFILAVVIYLSPNMLAGVLFLFPFIRRFLESSNYRIVMLMMWWSQPRLYVGRGMHESSFSLFK</sequence>
<dbReference type="FunFam" id="1.25.40.270:FF:000002">
    <property type="entry name" value="callose synthase 3"/>
    <property type="match status" value="1"/>
</dbReference>
<dbReference type="GO" id="GO:0071555">
    <property type="term" value="P:cell wall organization"/>
    <property type="evidence" value="ECO:0007669"/>
    <property type="project" value="UniProtKB-KW"/>
</dbReference>
<accession>A0A2P5BJ49</accession>
<comment type="catalytic activity">
    <reaction evidence="13">
        <text>[(1-&gt;3)-beta-D-glucosyl](n) + UDP-alpha-D-glucose = [(1-&gt;3)-beta-D-glucosyl](n+1) + UDP + H(+)</text>
        <dbReference type="Rhea" id="RHEA:21476"/>
        <dbReference type="Rhea" id="RHEA-COMP:11146"/>
        <dbReference type="Rhea" id="RHEA-COMP:14303"/>
        <dbReference type="ChEBI" id="CHEBI:15378"/>
        <dbReference type="ChEBI" id="CHEBI:37671"/>
        <dbReference type="ChEBI" id="CHEBI:58223"/>
        <dbReference type="ChEBI" id="CHEBI:58885"/>
        <dbReference type="EC" id="2.4.1.34"/>
    </reaction>
</comment>
<feature type="transmembrane region" description="Helical" evidence="15">
    <location>
        <begin position="602"/>
        <end position="626"/>
    </location>
</feature>
<comment type="caution">
    <text evidence="17">The sequence shown here is derived from an EMBL/GenBank/DDBJ whole genome shotgun (WGS) entry which is preliminary data.</text>
</comment>
<feature type="transmembrane region" description="Helical" evidence="15">
    <location>
        <begin position="523"/>
        <end position="545"/>
    </location>
</feature>
<dbReference type="STRING" id="3476.A0A2P5BJ49"/>
<keyword evidence="8" id="KW-0133">Cell shape</keyword>
<evidence type="ECO:0000256" key="5">
    <source>
        <dbReference type="ARBA" id="ARBA00022676"/>
    </source>
</evidence>